<evidence type="ECO:0000256" key="2">
    <source>
        <dbReference type="ARBA" id="ARBA00022801"/>
    </source>
</evidence>
<evidence type="ECO:0000256" key="1">
    <source>
        <dbReference type="ARBA" id="ARBA00010613"/>
    </source>
</evidence>
<accession>A0AAW7QVQ2</accession>
<gene>
    <name evidence="4" type="ORF">J6I90_05280</name>
</gene>
<dbReference type="GO" id="GO:0016811">
    <property type="term" value="F:hydrolase activity, acting on carbon-nitrogen (but not peptide) bonds, in linear amides"/>
    <property type="evidence" value="ECO:0007669"/>
    <property type="project" value="InterPro"/>
</dbReference>
<dbReference type="PANTHER" id="PTHR23088:SF27">
    <property type="entry name" value="DEAMINATED GLUTATHIONE AMIDASE"/>
    <property type="match status" value="1"/>
</dbReference>
<dbReference type="PANTHER" id="PTHR23088">
    <property type="entry name" value="NITRILASE-RELATED"/>
    <property type="match status" value="1"/>
</dbReference>
<evidence type="ECO:0000259" key="3">
    <source>
        <dbReference type="PROSITE" id="PS50263"/>
    </source>
</evidence>
<dbReference type="AlphaFoldDB" id="A0AAW7QVQ2"/>
<dbReference type="InterPro" id="IPR001110">
    <property type="entry name" value="UPF0012_CS"/>
</dbReference>
<dbReference type="InterPro" id="IPR045254">
    <property type="entry name" value="Nit1/2_C-N_Hydrolase"/>
</dbReference>
<dbReference type="InterPro" id="IPR036526">
    <property type="entry name" value="C-N_Hydrolase_sf"/>
</dbReference>
<name>A0AAW7QVQ2_9GAMM</name>
<dbReference type="SUPFAM" id="SSF56317">
    <property type="entry name" value="Carbon-nitrogen hydrolase"/>
    <property type="match status" value="1"/>
</dbReference>
<evidence type="ECO:0000313" key="4">
    <source>
        <dbReference type="EMBL" id="MDN7124286.1"/>
    </source>
</evidence>
<reference evidence="4 5" key="1">
    <citation type="submission" date="2021-03" db="EMBL/GenBank/DDBJ databases">
        <title>Pseudidiomarina terrestris, a new bacterium isolated from saline soil.</title>
        <authorList>
            <person name="Galisteo C."/>
            <person name="De La Haba R."/>
            <person name="Sanchez-Porro C."/>
            <person name="Ventosa A."/>
        </authorList>
    </citation>
    <scope>NUCLEOTIDE SEQUENCE [LARGE SCALE GENOMIC DNA]</scope>
    <source>
        <strain evidence="4 5">1APP75-32.1</strain>
    </source>
</reference>
<dbReference type="InterPro" id="IPR003010">
    <property type="entry name" value="C-N_Hydrolase"/>
</dbReference>
<comment type="caution">
    <text evidence="4">The sequence shown here is derived from an EMBL/GenBank/DDBJ whole genome shotgun (WGS) entry which is preliminary data.</text>
</comment>
<protein>
    <submittedName>
        <fullName evidence="4">Carbon-nitrogen hydrolase family protein</fullName>
    </submittedName>
</protein>
<dbReference type="Gene3D" id="3.60.110.10">
    <property type="entry name" value="Carbon-nitrogen hydrolase"/>
    <property type="match status" value="1"/>
</dbReference>
<proteinExistence type="inferred from homology"/>
<keyword evidence="2 4" id="KW-0378">Hydrolase</keyword>
<feature type="domain" description="CN hydrolase" evidence="3">
    <location>
        <begin position="1"/>
        <end position="246"/>
    </location>
</feature>
<dbReference type="PROSITE" id="PS50263">
    <property type="entry name" value="CN_HYDROLASE"/>
    <property type="match status" value="1"/>
</dbReference>
<dbReference type="Pfam" id="PF00795">
    <property type="entry name" value="CN_hydrolase"/>
    <property type="match status" value="1"/>
</dbReference>
<sequence length="277" mass="29942">MTSQPDPQDNLKIIEQVLTQLPPARPQLVVLPEACLCFGAGDKRQRERAEVFGSGELQERLAKLARQHSIYLLAGTVPIIDGQIDDKFSAASLLYGPDGDCLARYNKIHLFDVDVADSTKEYRESAWTHPGQEIVTVATEFGVLGLAVCYDVRFPELFRALRAAGAEVIALPSAFTKVTGAAHWEVLTRARAIEQQCALVAGAQVGTHANGRETYGHALVIDGWGKVLSACDGQQSPCLSSASVDLSQLGDIRKNIPVAKHFASSKKVIHESSQSGH</sequence>
<dbReference type="EMBL" id="JAGGJB010000003">
    <property type="protein sequence ID" value="MDN7124286.1"/>
    <property type="molecule type" value="Genomic_DNA"/>
</dbReference>
<comment type="similarity">
    <text evidence="1">Belongs to the carbon-nitrogen hydrolase superfamily. NIT1/NIT2 family.</text>
</comment>
<dbReference type="CDD" id="cd07572">
    <property type="entry name" value="nit"/>
    <property type="match status" value="1"/>
</dbReference>
<dbReference type="PROSITE" id="PS01227">
    <property type="entry name" value="UPF0012"/>
    <property type="match status" value="1"/>
</dbReference>
<organism evidence="4 5">
    <name type="scientific">Pseudidiomarina terrestris</name>
    <dbReference type="NCBI Taxonomy" id="2820060"/>
    <lineage>
        <taxon>Bacteria</taxon>
        <taxon>Pseudomonadati</taxon>
        <taxon>Pseudomonadota</taxon>
        <taxon>Gammaproteobacteria</taxon>
        <taxon>Alteromonadales</taxon>
        <taxon>Idiomarinaceae</taxon>
        <taxon>Pseudidiomarina</taxon>
    </lineage>
</organism>
<dbReference type="Proteomes" id="UP001169492">
    <property type="component" value="Unassembled WGS sequence"/>
</dbReference>
<evidence type="ECO:0000313" key="5">
    <source>
        <dbReference type="Proteomes" id="UP001169492"/>
    </source>
</evidence>